<gene>
    <name evidence="1" type="ORF">LSALG_LOCUS26671</name>
</gene>
<protein>
    <submittedName>
        <fullName evidence="1">Uncharacterized protein</fullName>
    </submittedName>
</protein>
<proteinExistence type="predicted"/>
<organism evidence="1 2">
    <name type="scientific">Lactuca saligna</name>
    <name type="common">Willowleaf lettuce</name>
    <dbReference type="NCBI Taxonomy" id="75948"/>
    <lineage>
        <taxon>Eukaryota</taxon>
        <taxon>Viridiplantae</taxon>
        <taxon>Streptophyta</taxon>
        <taxon>Embryophyta</taxon>
        <taxon>Tracheophyta</taxon>
        <taxon>Spermatophyta</taxon>
        <taxon>Magnoliopsida</taxon>
        <taxon>eudicotyledons</taxon>
        <taxon>Gunneridae</taxon>
        <taxon>Pentapetalae</taxon>
        <taxon>asterids</taxon>
        <taxon>campanulids</taxon>
        <taxon>Asterales</taxon>
        <taxon>Asteraceae</taxon>
        <taxon>Cichorioideae</taxon>
        <taxon>Cichorieae</taxon>
        <taxon>Lactucinae</taxon>
        <taxon>Lactuca</taxon>
    </lineage>
</organism>
<dbReference type="AlphaFoldDB" id="A0AA36E8P1"/>
<evidence type="ECO:0000313" key="2">
    <source>
        <dbReference type="Proteomes" id="UP001177003"/>
    </source>
</evidence>
<name>A0AA36E8P1_LACSI</name>
<accession>A0AA36E8P1</accession>
<dbReference type="EMBL" id="OX465081">
    <property type="protein sequence ID" value="CAI9287304.1"/>
    <property type="molecule type" value="Genomic_DNA"/>
</dbReference>
<sequence>MQLVQHPCIPLCVSGISNRSRNPSSFFLTFLSRFYTQKIEVYIFQTIPGNEDENKGCMEAQRWGRRAWWCWDEGIRWWLFVWVIWRITEAVMEGEVGFRWRSKGLRVKEVQGWNKVVTWWLMNGGGWYLVVLCR</sequence>
<dbReference type="Proteomes" id="UP001177003">
    <property type="component" value="Chromosome 5"/>
</dbReference>
<reference evidence="1" key="1">
    <citation type="submission" date="2023-04" db="EMBL/GenBank/DDBJ databases">
        <authorList>
            <person name="Vijverberg K."/>
            <person name="Xiong W."/>
            <person name="Schranz E."/>
        </authorList>
    </citation>
    <scope>NUCLEOTIDE SEQUENCE</scope>
</reference>
<evidence type="ECO:0000313" key="1">
    <source>
        <dbReference type="EMBL" id="CAI9287304.1"/>
    </source>
</evidence>
<keyword evidence="2" id="KW-1185">Reference proteome</keyword>